<evidence type="ECO:0000256" key="1">
    <source>
        <dbReference type="ARBA" id="ARBA00001917"/>
    </source>
</evidence>
<name>A0A6J4HNT8_9SPHI</name>
<dbReference type="SMART" id="SM00903">
    <property type="entry name" value="Flavin_Reduct"/>
    <property type="match status" value="1"/>
</dbReference>
<dbReference type="InterPro" id="IPR012349">
    <property type="entry name" value="Split_barrel_FMN-bd"/>
</dbReference>
<protein>
    <submittedName>
        <fullName evidence="6">Nitrilotriacetate monooxygenase component B</fullName>
        <ecNumber evidence="6">1.14.13.-</ecNumber>
    </submittedName>
</protein>
<evidence type="ECO:0000313" key="6">
    <source>
        <dbReference type="EMBL" id="CAA9229319.1"/>
    </source>
</evidence>
<evidence type="ECO:0000256" key="2">
    <source>
        <dbReference type="ARBA" id="ARBA00022630"/>
    </source>
</evidence>
<dbReference type="Gene3D" id="2.30.110.10">
    <property type="entry name" value="Electron Transport, Fmn-binding Protein, Chain A"/>
    <property type="match status" value="1"/>
</dbReference>
<reference evidence="6" key="1">
    <citation type="submission" date="2020-02" db="EMBL/GenBank/DDBJ databases">
        <authorList>
            <person name="Meier V. D."/>
        </authorList>
    </citation>
    <scope>NUCLEOTIDE SEQUENCE</scope>
    <source>
        <strain evidence="6">AVDCRST_MAG56</strain>
    </source>
</reference>
<dbReference type="GO" id="GO:0010181">
    <property type="term" value="F:FMN binding"/>
    <property type="evidence" value="ECO:0007669"/>
    <property type="project" value="InterPro"/>
</dbReference>
<proteinExistence type="inferred from homology"/>
<dbReference type="PANTHER" id="PTHR33798:SF5">
    <property type="entry name" value="FLAVIN REDUCTASE LIKE DOMAIN-CONTAINING PROTEIN"/>
    <property type="match status" value="1"/>
</dbReference>
<evidence type="ECO:0000256" key="3">
    <source>
        <dbReference type="ARBA" id="ARBA00022643"/>
    </source>
</evidence>
<evidence type="ECO:0000259" key="5">
    <source>
        <dbReference type="SMART" id="SM00903"/>
    </source>
</evidence>
<evidence type="ECO:0000256" key="4">
    <source>
        <dbReference type="ARBA" id="ARBA00038054"/>
    </source>
</evidence>
<dbReference type="Pfam" id="PF01613">
    <property type="entry name" value="Flavin_Reduct"/>
    <property type="match status" value="1"/>
</dbReference>
<dbReference type="SUPFAM" id="SSF50475">
    <property type="entry name" value="FMN-binding split barrel"/>
    <property type="match status" value="1"/>
</dbReference>
<comment type="similarity">
    <text evidence="4">Belongs to the flavoredoxin family.</text>
</comment>
<dbReference type="EMBL" id="CADCTQ010000079">
    <property type="protein sequence ID" value="CAA9229319.1"/>
    <property type="molecule type" value="Genomic_DNA"/>
</dbReference>
<organism evidence="6">
    <name type="scientific">uncultured Cytophagales bacterium</name>
    <dbReference type="NCBI Taxonomy" id="158755"/>
    <lineage>
        <taxon>Bacteria</taxon>
        <taxon>Pseudomonadati</taxon>
        <taxon>Bacteroidota</taxon>
        <taxon>Sphingobacteriia</taxon>
        <taxon>Sphingobacteriales</taxon>
        <taxon>environmental samples</taxon>
    </lineage>
</organism>
<dbReference type="AlphaFoldDB" id="A0A6J4HNT8"/>
<feature type="domain" description="Flavin reductase like" evidence="5">
    <location>
        <begin position="22"/>
        <end position="178"/>
    </location>
</feature>
<keyword evidence="3" id="KW-0288">FMN</keyword>
<sequence length="298" mass="32716">MKTIDPKEVSVAEFHGYLLGTVAPRPIAFASTIDAEGRVNLSPYSFFNAFGSNPPTLIFSPNRRVRDNTPKHTYENVKEVAEVVINVVDYKMVEQMSLASCEYERGVDEFTKAGFTPVPSTLVRPPRVAESPAAFECKVLQVIEMGDQGGAPNLVICQVLLAHFHDGILNAQGRVDTTKVDLVARMGGDWYCRAHGPALFEVPKPNQHRGIGIDQLPAPVRNSRILTGNNLGRLANVEKLPDPAAVRDFRQASAIREAFAQSGNRPEALESHLHALAKQFLEANQVEQAWLTLLQGPV</sequence>
<dbReference type="EC" id="1.14.13.-" evidence="6"/>
<accession>A0A6J4HNT8</accession>
<keyword evidence="6" id="KW-0560">Oxidoreductase</keyword>
<keyword evidence="6" id="KW-0503">Monooxygenase</keyword>
<dbReference type="GO" id="GO:0016646">
    <property type="term" value="F:oxidoreductase activity, acting on the CH-NH group of donors, NAD or NADP as acceptor"/>
    <property type="evidence" value="ECO:0007669"/>
    <property type="project" value="UniProtKB-ARBA"/>
</dbReference>
<dbReference type="PANTHER" id="PTHR33798">
    <property type="entry name" value="FLAVOPROTEIN OXYGENASE"/>
    <property type="match status" value="1"/>
</dbReference>
<gene>
    <name evidence="6" type="ORF">AVDCRST_MAG56-861</name>
</gene>
<comment type="cofactor">
    <cofactor evidence="1">
        <name>FMN</name>
        <dbReference type="ChEBI" id="CHEBI:58210"/>
    </cofactor>
</comment>
<dbReference type="InterPro" id="IPR002563">
    <property type="entry name" value="Flavin_Rdtase-like_dom"/>
</dbReference>
<keyword evidence="2" id="KW-0285">Flavoprotein</keyword>
<dbReference type="GO" id="GO:0004497">
    <property type="term" value="F:monooxygenase activity"/>
    <property type="evidence" value="ECO:0007669"/>
    <property type="project" value="UniProtKB-KW"/>
</dbReference>